<comment type="caution">
    <text evidence="2">The sequence shown here is derived from an EMBL/GenBank/DDBJ whole genome shotgun (WGS) entry which is preliminary data.</text>
</comment>
<protein>
    <submittedName>
        <fullName evidence="2">Uncharacterized protein</fullName>
    </submittedName>
</protein>
<reference evidence="2 3" key="1">
    <citation type="journal article" date="2017" name="ISME J.">
        <title>Potential for microbial H2 and metal transformations associated with novel bacteria and archaea in deep terrestrial subsurface sediments.</title>
        <authorList>
            <person name="Hernsdorf A.W."/>
            <person name="Amano Y."/>
            <person name="Miyakawa K."/>
            <person name="Ise K."/>
            <person name="Suzuki Y."/>
            <person name="Anantharaman K."/>
            <person name="Probst A."/>
            <person name="Burstein D."/>
            <person name="Thomas B.C."/>
            <person name="Banfield J.F."/>
        </authorList>
    </citation>
    <scope>NUCLEOTIDE SEQUENCE [LARGE SCALE GENOMIC DNA]</scope>
    <source>
        <strain evidence="2">HGW-Wallbacteria-1</strain>
    </source>
</reference>
<organism evidence="2 3">
    <name type="scientific">Candidatus Wallbacteria bacterium HGW-Wallbacteria-1</name>
    <dbReference type="NCBI Taxonomy" id="2013854"/>
    <lineage>
        <taxon>Bacteria</taxon>
        <taxon>Candidatus Walliibacteriota</taxon>
    </lineage>
</organism>
<gene>
    <name evidence="2" type="ORF">CVV64_18875</name>
</gene>
<feature type="compositionally biased region" description="Basic residues" evidence="1">
    <location>
        <begin position="11"/>
        <end position="21"/>
    </location>
</feature>
<evidence type="ECO:0000313" key="3">
    <source>
        <dbReference type="Proteomes" id="UP000233256"/>
    </source>
</evidence>
<dbReference type="AlphaFoldDB" id="A0A2N1PJ88"/>
<evidence type="ECO:0000313" key="2">
    <source>
        <dbReference type="EMBL" id="PKK88418.1"/>
    </source>
</evidence>
<feature type="compositionally biased region" description="Low complexity" evidence="1">
    <location>
        <begin position="1"/>
        <end position="10"/>
    </location>
</feature>
<sequence>MPLANRPGAAKSRRGPGRRSRLGWGPLLCRSGRYLKVSTGGAAGKGFTEEILTGFPCGEPGGVAPFLCLRDFVLLRGLAIRFDLVLRKVPETDRRAVSS</sequence>
<proteinExistence type="predicted"/>
<accession>A0A2N1PJ88</accession>
<dbReference type="EMBL" id="PGXC01000047">
    <property type="protein sequence ID" value="PKK88418.1"/>
    <property type="molecule type" value="Genomic_DNA"/>
</dbReference>
<name>A0A2N1PJ88_9BACT</name>
<evidence type="ECO:0000256" key="1">
    <source>
        <dbReference type="SAM" id="MobiDB-lite"/>
    </source>
</evidence>
<dbReference type="Proteomes" id="UP000233256">
    <property type="component" value="Unassembled WGS sequence"/>
</dbReference>
<feature type="region of interest" description="Disordered" evidence="1">
    <location>
        <begin position="1"/>
        <end position="23"/>
    </location>
</feature>